<evidence type="ECO:0000259" key="2">
    <source>
        <dbReference type="PROSITE" id="PS51832"/>
    </source>
</evidence>
<dbReference type="PROSITE" id="PS51832">
    <property type="entry name" value="HD_GYP"/>
    <property type="match status" value="1"/>
</dbReference>
<comment type="caution">
    <text evidence="3">The sequence shown here is derived from an EMBL/GenBank/DDBJ whole genome shotgun (WGS) entry which is preliminary data.</text>
</comment>
<sequence>MTHLKKIHVKQLSPGMYFSGFDGAWITSPFWRASFLIRTAGEVHLAQQTGQEYCWIDTEKGCQPPPEPTPQEPCAQTPPSAAPPEEVSVDPDLADALQLYEKARQITQEVFNQARLGKSLDVQKCKELVEQIAVSVAHHGDALLGIIRLKRADEYTYLHSIAVCTMMVALARTLGLDDTACRQAGLAGYLHDIGKAFIPLELLNKPDRLNDQEYKTIQRHPALGHAYLSGLVGIPDDVLDVCLHHHEKIDGSGYPDRRQGPQISLYARMAAVCDVYDAVTSHRPYKSAWDPAESLSRMASWQGHFDRTIFLAFVKTLGIYPLGSIVTLQSGRTGLVIRQNRRDLTRPVVKAFSTTSTMEVLEHEIIDLSAAGQTDTIVERSGQDWLRSHGLAIGSLQAMLAVSDAAASTQATNDAAAGQPGRDLPASTGWRRLK</sequence>
<dbReference type="RefSeq" id="WP_102664500.1">
    <property type="nucleotide sequence ID" value="NZ_JAVDSJ010000004.1"/>
</dbReference>
<proteinExistence type="predicted"/>
<gene>
    <name evidence="3" type="ORF">J2W50_003408</name>
</gene>
<dbReference type="PANTHER" id="PTHR43155:SF2">
    <property type="entry name" value="CYCLIC DI-GMP PHOSPHODIESTERASE PA4108"/>
    <property type="match status" value="1"/>
</dbReference>
<reference evidence="3 4" key="1">
    <citation type="submission" date="2023-07" db="EMBL/GenBank/DDBJ databases">
        <title>Sorghum-associated microbial communities from plants grown in Nebraska, USA.</title>
        <authorList>
            <person name="Schachtman D."/>
        </authorList>
    </citation>
    <scope>NUCLEOTIDE SEQUENCE [LARGE SCALE GENOMIC DNA]</scope>
    <source>
        <strain evidence="3 4">596</strain>
    </source>
</reference>
<dbReference type="SUPFAM" id="SSF109604">
    <property type="entry name" value="HD-domain/PDEase-like"/>
    <property type="match status" value="1"/>
</dbReference>
<keyword evidence="4" id="KW-1185">Reference proteome</keyword>
<dbReference type="CDD" id="cd00077">
    <property type="entry name" value="HDc"/>
    <property type="match status" value="1"/>
</dbReference>
<evidence type="ECO:0000313" key="3">
    <source>
        <dbReference type="EMBL" id="MDR6585192.1"/>
    </source>
</evidence>
<evidence type="ECO:0000313" key="4">
    <source>
        <dbReference type="Proteomes" id="UP001260715"/>
    </source>
</evidence>
<name>A0ABU1PGY0_9BURK</name>
<dbReference type="SMART" id="SM00471">
    <property type="entry name" value="HDc"/>
    <property type="match status" value="1"/>
</dbReference>
<feature type="domain" description="HD-GYP" evidence="2">
    <location>
        <begin position="134"/>
        <end position="329"/>
    </location>
</feature>
<feature type="region of interest" description="Disordered" evidence="1">
    <location>
        <begin position="59"/>
        <end position="88"/>
    </location>
</feature>
<dbReference type="Gene3D" id="1.10.3210.10">
    <property type="entry name" value="Hypothetical protein af1432"/>
    <property type="match status" value="1"/>
</dbReference>
<organism evidence="3 4">
    <name type="scientific">Herbaspirillum frisingense</name>
    <dbReference type="NCBI Taxonomy" id="92645"/>
    <lineage>
        <taxon>Bacteria</taxon>
        <taxon>Pseudomonadati</taxon>
        <taxon>Pseudomonadota</taxon>
        <taxon>Betaproteobacteria</taxon>
        <taxon>Burkholderiales</taxon>
        <taxon>Oxalobacteraceae</taxon>
        <taxon>Herbaspirillum</taxon>
    </lineage>
</organism>
<feature type="region of interest" description="Disordered" evidence="1">
    <location>
        <begin position="411"/>
        <end position="434"/>
    </location>
</feature>
<dbReference type="Proteomes" id="UP001260715">
    <property type="component" value="Unassembled WGS sequence"/>
</dbReference>
<accession>A0ABU1PGY0</accession>
<dbReference type="EMBL" id="JAVDSJ010000004">
    <property type="protein sequence ID" value="MDR6585192.1"/>
    <property type="molecule type" value="Genomic_DNA"/>
</dbReference>
<dbReference type="Pfam" id="PF11871">
    <property type="entry name" value="DUF3391"/>
    <property type="match status" value="1"/>
</dbReference>
<dbReference type="InterPro" id="IPR037522">
    <property type="entry name" value="HD_GYP_dom"/>
</dbReference>
<dbReference type="Pfam" id="PF13487">
    <property type="entry name" value="HD_5"/>
    <property type="match status" value="1"/>
</dbReference>
<evidence type="ECO:0000256" key="1">
    <source>
        <dbReference type="SAM" id="MobiDB-lite"/>
    </source>
</evidence>
<protein>
    <submittedName>
        <fullName evidence="3">HD-GYP domain-containing protein (C-di-GMP phosphodiesterase class II)</fullName>
    </submittedName>
</protein>
<dbReference type="InterPro" id="IPR003607">
    <property type="entry name" value="HD/PDEase_dom"/>
</dbReference>
<dbReference type="PANTHER" id="PTHR43155">
    <property type="entry name" value="CYCLIC DI-GMP PHOSPHODIESTERASE PA4108-RELATED"/>
    <property type="match status" value="1"/>
</dbReference>
<dbReference type="InterPro" id="IPR021812">
    <property type="entry name" value="DUF3391"/>
</dbReference>